<name>A0AAW0A8B1_9AGAR</name>
<sequence>MPGRPKPSSHREKTDGTGSKEYEKESATIFCSLDECFNFKNLKTCTQCKTAVYCQDWKQHKAVCNHNSEVMNGISNETGIAIVVFLEPRPHVNKGARWRISLAGVYPFEEIYPVLEKLGALEEYRDKLLPMHNEARQKLRESSGGTSDYTGVITVASNIGRDALQGDYLPTFRFTPLDVHRDLIEKMPEKYFGVDWLEALRFEVEEDHPLKSVPL</sequence>
<dbReference type="AlphaFoldDB" id="A0AAW0A8B1"/>
<evidence type="ECO:0000256" key="1">
    <source>
        <dbReference type="SAM" id="MobiDB-lite"/>
    </source>
</evidence>
<reference evidence="2 3" key="1">
    <citation type="journal article" date="2024" name="J Genomics">
        <title>Draft genome sequencing and assembly of Favolaschia claudopus CIRM-BRFM 2984 isolated from oak limbs.</title>
        <authorList>
            <person name="Navarro D."/>
            <person name="Drula E."/>
            <person name="Chaduli D."/>
            <person name="Cazenave R."/>
            <person name="Ahrendt S."/>
            <person name="Wang J."/>
            <person name="Lipzen A."/>
            <person name="Daum C."/>
            <person name="Barry K."/>
            <person name="Grigoriev I.V."/>
            <person name="Favel A."/>
            <person name="Rosso M.N."/>
            <person name="Martin F."/>
        </authorList>
    </citation>
    <scope>NUCLEOTIDE SEQUENCE [LARGE SCALE GENOMIC DNA]</scope>
    <source>
        <strain evidence="2 3">CIRM-BRFM 2984</strain>
    </source>
</reference>
<gene>
    <name evidence="2" type="ORF">R3P38DRAFT_3404694</name>
</gene>
<feature type="compositionally biased region" description="Basic and acidic residues" evidence="1">
    <location>
        <begin position="9"/>
        <end position="21"/>
    </location>
</feature>
<dbReference type="SUPFAM" id="SSF144232">
    <property type="entry name" value="HIT/MYND zinc finger-like"/>
    <property type="match status" value="1"/>
</dbReference>
<evidence type="ECO:0000313" key="2">
    <source>
        <dbReference type="EMBL" id="KAK7002208.1"/>
    </source>
</evidence>
<protein>
    <submittedName>
        <fullName evidence="2">MYND-type domain-containing protein</fullName>
    </submittedName>
</protein>
<evidence type="ECO:0000313" key="3">
    <source>
        <dbReference type="Proteomes" id="UP001362999"/>
    </source>
</evidence>
<comment type="caution">
    <text evidence="2">The sequence shown here is derived from an EMBL/GenBank/DDBJ whole genome shotgun (WGS) entry which is preliminary data.</text>
</comment>
<dbReference type="Proteomes" id="UP001362999">
    <property type="component" value="Unassembled WGS sequence"/>
</dbReference>
<proteinExistence type="predicted"/>
<accession>A0AAW0A8B1</accession>
<keyword evidence="3" id="KW-1185">Reference proteome</keyword>
<organism evidence="2 3">
    <name type="scientific">Favolaschia claudopus</name>
    <dbReference type="NCBI Taxonomy" id="2862362"/>
    <lineage>
        <taxon>Eukaryota</taxon>
        <taxon>Fungi</taxon>
        <taxon>Dikarya</taxon>
        <taxon>Basidiomycota</taxon>
        <taxon>Agaricomycotina</taxon>
        <taxon>Agaricomycetes</taxon>
        <taxon>Agaricomycetidae</taxon>
        <taxon>Agaricales</taxon>
        <taxon>Marasmiineae</taxon>
        <taxon>Mycenaceae</taxon>
        <taxon>Favolaschia</taxon>
    </lineage>
</organism>
<dbReference type="EMBL" id="JAWWNJ010000079">
    <property type="protein sequence ID" value="KAK7002208.1"/>
    <property type="molecule type" value="Genomic_DNA"/>
</dbReference>
<feature type="region of interest" description="Disordered" evidence="1">
    <location>
        <begin position="1"/>
        <end position="21"/>
    </location>
</feature>